<proteinExistence type="predicted"/>
<dbReference type="AlphaFoldDB" id="A0A1Y3PKG1"/>
<dbReference type="EMBL" id="LZRT01000087">
    <property type="protein sequence ID" value="OUM86636.1"/>
    <property type="molecule type" value="Genomic_DNA"/>
</dbReference>
<sequence length="149" mass="17494">MMMHMTVIAMPTDEEPQVTNIAIENIRYITENRILTSAEASFLMELIVLAEPGNRMKTTSVREIAKKLKRSERRTRDLLRSLLRKSILFEGEIQKGIFIHPEIMVVGDPENVPLWLVEEVMKLRRRKEGPAWPMVLMPGKRRGVWRWRN</sequence>
<protein>
    <submittedName>
        <fullName evidence="1">Uncharacterized protein</fullName>
    </submittedName>
</protein>
<dbReference type="Proteomes" id="UP000196475">
    <property type="component" value="Unassembled WGS sequence"/>
</dbReference>
<evidence type="ECO:0000313" key="1">
    <source>
        <dbReference type="EMBL" id="OUM86636.1"/>
    </source>
</evidence>
<organism evidence="1 2">
    <name type="scientific">Bacillus thermozeamaize</name>
    <dbReference type="NCBI Taxonomy" id="230954"/>
    <lineage>
        <taxon>Bacteria</taxon>
        <taxon>Bacillati</taxon>
        <taxon>Bacillota</taxon>
        <taxon>Bacilli</taxon>
        <taxon>Bacillales</taxon>
        <taxon>Bacillaceae</taxon>
        <taxon>Bacillus</taxon>
    </lineage>
</organism>
<name>A0A1Y3PKG1_9BACI</name>
<reference evidence="2" key="1">
    <citation type="submission" date="2016-06" db="EMBL/GenBank/DDBJ databases">
        <authorList>
            <person name="Nascimento L."/>
            <person name="Pereira R.V."/>
            <person name="Martins L.F."/>
            <person name="Quaggio R.B."/>
            <person name="Silva A.M."/>
            <person name="Setubal J.C."/>
        </authorList>
    </citation>
    <scope>NUCLEOTIDE SEQUENCE [LARGE SCALE GENOMIC DNA]</scope>
</reference>
<comment type="caution">
    <text evidence="1">The sequence shown here is derived from an EMBL/GenBank/DDBJ whole genome shotgun (WGS) entry which is preliminary data.</text>
</comment>
<accession>A0A1Y3PKG1</accession>
<gene>
    <name evidence="1" type="ORF">BAA01_11545</name>
</gene>
<evidence type="ECO:0000313" key="2">
    <source>
        <dbReference type="Proteomes" id="UP000196475"/>
    </source>
</evidence>